<dbReference type="PANTHER" id="PTHR30528:SF0">
    <property type="entry name" value="CYTOPLASMIC PROTEIN"/>
    <property type="match status" value="1"/>
</dbReference>
<dbReference type="PANTHER" id="PTHR30528">
    <property type="entry name" value="CYTOPLASMIC PROTEIN"/>
    <property type="match status" value="1"/>
</dbReference>
<evidence type="ECO:0000313" key="1">
    <source>
        <dbReference type="EMBL" id="THD85344.1"/>
    </source>
</evidence>
<sequence length="397" mass="45203">MVPVISNATARRLFLDRHALAEPPTGLATGEALARLIDRIGFVQIDSINTVGRAHHMILWSRRRGYRPEALKRAAEVDRALFEHVTHDASFLPIALFPHWRHRFARDRERLVDRWTGWQRDGFHEKFDDVLKHVADHGPVSSSDVGEGERRGSGGWWDWHPSKAALEYLWRVGEISVLRRDGFRKVYDLTERVIPPEFLNARTSVEQTEEALCAIAMDRLGLATPGEIAAYWAAVPPEAARRWAMRELAEGRLVEADVEGADGRLKRAFLRPGTLDAPVPEPPGTLRILSPFDPALRDRKRAERLFGFCYRIEVFVPEPKRQYGYYVFPVLQGARIVGRIDAKAHRDAGALRVRAFWPEAGIRTGKDRRAALDAELDRLARFSGCDRVEYAPDWLRG</sequence>
<dbReference type="AlphaFoldDB" id="A0A4S3MT62"/>
<accession>A0A4S3MT62</accession>
<proteinExistence type="predicted"/>
<protein>
    <submittedName>
        <fullName evidence="1">Winged helix-turn-helix domain-containing protein</fullName>
    </submittedName>
</protein>
<organism evidence="1 2">
    <name type="scientific">Aliigemmobacter aestuarii</name>
    <dbReference type="NCBI Taxonomy" id="1445661"/>
    <lineage>
        <taxon>Bacteria</taxon>
        <taxon>Pseudomonadati</taxon>
        <taxon>Pseudomonadota</taxon>
        <taxon>Alphaproteobacteria</taxon>
        <taxon>Rhodobacterales</taxon>
        <taxon>Paracoccaceae</taxon>
        <taxon>Aliigemmobacter</taxon>
    </lineage>
</organism>
<keyword evidence="2" id="KW-1185">Reference proteome</keyword>
<dbReference type="Pfam" id="PF06224">
    <property type="entry name" value="AlkZ-like"/>
    <property type="match status" value="1"/>
</dbReference>
<name>A0A4S3MT62_9RHOB</name>
<dbReference type="Proteomes" id="UP000309450">
    <property type="component" value="Unassembled WGS sequence"/>
</dbReference>
<reference evidence="1 2" key="1">
    <citation type="submission" date="2019-04" db="EMBL/GenBank/DDBJ databases">
        <title>Draft genome sequence of Gemmobacter aestuarii sp. nov.</title>
        <authorList>
            <person name="Hameed A."/>
            <person name="Lin S.-Y."/>
            <person name="Shahina M."/>
            <person name="Lai W.-A."/>
            <person name="Young C.-C."/>
        </authorList>
    </citation>
    <scope>NUCLEOTIDE SEQUENCE [LARGE SCALE GENOMIC DNA]</scope>
    <source>
        <strain evidence="1 2">CC-PW-75</strain>
    </source>
</reference>
<dbReference type="EMBL" id="SSND01000001">
    <property type="protein sequence ID" value="THD85344.1"/>
    <property type="molecule type" value="Genomic_DNA"/>
</dbReference>
<dbReference type="RefSeq" id="WP_136393718.1">
    <property type="nucleotide sequence ID" value="NZ_SSND01000001.1"/>
</dbReference>
<dbReference type="OrthoDB" id="9787207at2"/>
<comment type="caution">
    <text evidence="1">The sequence shown here is derived from an EMBL/GenBank/DDBJ whole genome shotgun (WGS) entry which is preliminary data.</text>
</comment>
<evidence type="ECO:0000313" key="2">
    <source>
        <dbReference type="Proteomes" id="UP000309450"/>
    </source>
</evidence>
<dbReference type="InterPro" id="IPR009351">
    <property type="entry name" value="AlkZ-like"/>
</dbReference>
<gene>
    <name evidence="1" type="ORF">E7811_06490</name>
</gene>